<protein>
    <submittedName>
        <fullName evidence="9">Glycerol-3-phosphate ABC transporter permease</fullName>
    </submittedName>
</protein>
<keyword evidence="3" id="KW-1003">Cell membrane</keyword>
<dbReference type="InterPro" id="IPR000515">
    <property type="entry name" value="MetI-like"/>
</dbReference>
<dbReference type="PROSITE" id="PS50928">
    <property type="entry name" value="ABC_TM1"/>
    <property type="match status" value="1"/>
</dbReference>
<dbReference type="Proteomes" id="UP000228921">
    <property type="component" value="Unassembled WGS sequence"/>
</dbReference>
<feature type="transmembrane region" description="Helical" evidence="7">
    <location>
        <begin position="233"/>
        <end position="254"/>
    </location>
</feature>
<dbReference type="CDD" id="cd06261">
    <property type="entry name" value="TM_PBP2"/>
    <property type="match status" value="1"/>
</dbReference>
<comment type="caution">
    <text evidence="9">The sequence shown here is derived from an EMBL/GenBank/DDBJ whole genome shotgun (WGS) entry which is preliminary data.</text>
</comment>
<evidence type="ECO:0000256" key="4">
    <source>
        <dbReference type="ARBA" id="ARBA00022692"/>
    </source>
</evidence>
<feature type="transmembrane region" description="Helical" evidence="7">
    <location>
        <begin position="132"/>
        <end position="152"/>
    </location>
</feature>
<feature type="transmembrane region" description="Helical" evidence="7">
    <location>
        <begin position="60"/>
        <end position="89"/>
    </location>
</feature>
<dbReference type="GO" id="GO:0005886">
    <property type="term" value="C:plasma membrane"/>
    <property type="evidence" value="ECO:0007669"/>
    <property type="project" value="UniProtKB-SubCell"/>
</dbReference>
<dbReference type="PANTHER" id="PTHR43744:SF8">
    <property type="entry name" value="SN-GLYCEROL-3-PHOSPHATE TRANSPORT SYSTEM PERMEASE PROTEIN UGPE"/>
    <property type="match status" value="1"/>
</dbReference>
<dbReference type="InterPro" id="IPR035906">
    <property type="entry name" value="MetI-like_sf"/>
</dbReference>
<dbReference type="AlphaFoldDB" id="A0A2M8P202"/>
<keyword evidence="5 7" id="KW-1133">Transmembrane helix</keyword>
<feature type="transmembrane region" description="Helical" evidence="7">
    <location>
        <begin position="96"/>
        <end position="120"/>
    </location>
</feature>
<evidence type="ECO:0000313" key="9">
    <source>
        <dbReference type="EMBL" id="PJF31579.1"/>
    </source>
</evidence>
<evidence type="ECO:0000256" key="5">
    <source>
        <dbReference type="ARBA" id="ARBA00022989"/>
    </source>
</evidence>
<keyword evidence="4 7" id="KW-0812">Transmembrane</keyword>
<dbReference type="PANTHER" id="PTHR43744">
    <property type="entry name" value="ABC TRANSPORTER PERMEASE PROTEIN MG189-RELATED-RELATED"/>
    <property type="match status" value="1"/>
</dbReference>
<evidence type="ECO:0000256" key="1">
    <source>
        <dbReference type="ARBA" id="ARBA00004651"/>
    </source>
</evidence>
<evidence type="ECO:0000256" key="7">
    <source>
        <dbReference type="RuleBase" id="RU363032"/>
    </source>
</evidence>
<proteinExistence type="inferred from homology"/>
<evidence type="ECO:0000259" key="8">
    <source>
        <dbReference type="PROSITE" id="PS50928"/>
    </source>
</evidence>
<dbReference type="Gene3D" id="1.10.3720.10">
    <property type="entry name" value="MetI-like"/>
    <property type="match status" value="1"/>
</dbReference>
<evidence type="ECO:0000313" key="10">
    <source>
        <dbReference type="Proteomes" id="UP000228921"/>
    </source>
</evidence>
<keyword evidence="6 7" id="KW-0472">Membrane</keyword>
<evidence type="ECO:0000256" key="6">
    <source>
        <dbReference type="ARBA" id="ARBA00023136"/>
    </source>
</evidence>
<dbReference type="EMBL" id="PGTK01000003">
    <property type="protein sequence ID" value="PJF31579.1"/>
    <property type="molecule type" value="Genomic_DNA"/>
</dbReference>
<keyword evidence="2 7" id="KW-0813">Transport</keyword>
<organism evidence="9 10">
    <name type="scientific">Candidatus Thermofonsia Clade 1 bacterium</name>
    <dbReference type="NCBI Taxonomy" id="2364210"/>
    <lineage>
        <taxon>Bacteria</taxon>
        <taxon>Bacillati</taxon>
        <taxon>Chloroflexota</taxon>
        <taxon>Candidatus Thermofontia</taxon>
        <taxon>Candidatus Thermofonsia Clade 1</taxon>
    </lineage>
</organism>
<name>A0A2M8P202_9CHLR</name>
<comment type="subcellular location">
    <subcellularLocation>
        <location evidence="1 7">Cell membrane</location>
        <topology evidence="1 7">Multi-pass membrane protein</topology>
    </subcellularLocation>
</comment>
<feature type="transmembrane region" description="Helical" evidence="7">
    <location>
        <begin position="173"/>
        <end position="196"/>
    </location>
</feature>
<evidence type="ECO:0000256" key="2">
    <source>
        <dbReference type="ARBA" id="ARBA00022448"/>
    </source>
</evidence>
<dbReference type="SUPFAM" id="SSF161098">
    <property type="entry name" value="MetI-like"/>
    <property type="match status" value="1"/>
</dbReference>
<evidence type="ECO:0000256" key="3">
    <source>
        <dbReference type="ARBA" id="ARBA00022475"/>
    </source>
</evidence>
<gene>
    <name evidence="9" type="ORF">CUN51_03270</name>
</gene>
<sequence>MHIGLTLVCFIMCLPALYALQVATLDIVAAFQSPPQLFPPGNALGANVATLFERLRFDRLILNTAIVSLAIVIGKTVLALLAGLAFVYFRFRGKVVLFFFVLLTLLMPTEIIMLPLFNIVSELGWVQTNPNLALTVPFLATATGAFLFRQHFSNIPRELADAAQIDGASPLRFLFAVLIPMSWNVIAAHALIQFIASWNQYLWARLILPPDRFDAQLIQIGVRNAGTGPQTDFGLLMAAGIVASLPPLILFLLLQKQFMSGFAITRDK</sequence>
<dbReference type="GO" id="GO:0055085">
    <property type="term" value="P:transmembrane transport"/>
    <property type="evidence" value="ECO:0007669"/>
    <property type="project" value="InterPro"/>
</dbReference>
<reference evidence="9 10" key="1">
    <citation type="submission" date="2017-11" db="EMBL/GenBank/DDBJ databases">
        <title>Evolution of Phototrophy in the Chloroflexi Phylum Driven by Horizontal Gene Transfer.</title>
        <authorList>
            <person name="Ward L.M."/>
            <person name="Hemp J."/>
            <person name="Shih P.M."/>
            <person name="Mcglynn S.E."/>
            <person name="Fischer W."/>
        </authorList>
    </citation>
    <scope>NUCLEOTIDE SEQUENCE [LARGE SCALE GENOMIC DNA]</scope>
    <source>
        <strain evidence="9">CP2_2F</strain>
    </source>
</reference>
<dbReference type="Pfam" id="PF00528">
    <property type="entry name" value="BPD_transp_1"/>
    <property type="match status" value="1"/>
</dbReference>
<comment type="similarity">
    <text evidence="7">Belongs to the binding-protein-dependent transport system permease family.</text>
</comment>
<feature type="domain" description="ABC transmembrane type-1" evidence="8">
    <location>
        <begin position="61"/>
        <end position="254"/>
    </location>
</feature>
<accession>A0A2M8P202</accession>